<comment type="caution">
    <text evidence="5">The sequence shown here is derived from an EMBL/GenBank/DDBJ whole genome shotgun (WGS) entry which is preliminary data.</text>
</comment>
<evidence type="ECO:0000259" key="4">
    <source>
        <dbReference type="PROSITE" id="PS01124"/>
    </source>
</evidence>
<dbReference type="InterPro" id="IPR020449">
    <property type="entry name" value="Tscrpt_reg_AraC-type_HTH"/>
</dbReference>
<dbReference type="Pfam" id="PF02311">
    <property type="entry name" value="AraC_binding"/>
    <property type="match status" value="1"/>
</dbReference>
<dbReference type="EMBL" id="DVIT01000047">
    <property type="protein sequence ID" value="HIS48233.1"/>
    <property type="molecule type" value="Genomic_DNA"/>
</dbReference>
<dbReference type="Gene3D" id="2.60.120.10">
    <property type="entry name" value="Jelly Rolls"/>
    <property type="match status" value="1"/>
</dbReference>
<reference evidence="5" key="2">
    <citation type="journal article" date="2021" name="PeerJ">
        <title>Extensive microbial diversity within the chicken gut microbiome revealed by metagenomics and culture.</title>
        <authorList>
            <person name="Gilroy R."/>
            <person name="Ravi A."/>
            <person name="Getino M."/>
            <person name="Pursley I."/>
            <person name="Horton D.L."/>
            <person name="Alikhan N.F."/>
            <person name="Baker D."/>
            <person name="Gharbi K."/>
            <person name="Hall N."/>
            <person name="Watson M."/>
            <person name="Adriaenssens E.M."/>
            <person name="Foster-Nyarko E."/>
            <person name="Jarju S."/>
            <person name="Secka A."/>
            <person name="Antonio M."/>
            <person name="Oren A."/>
            <person name="Chaudhuri R.R."/>
            <person name="La Ragione R."/>
            <person name="Hildebrand F."/>
            <person name="Pallen M.J."/>
        </authorList>
    </citation>
    <scope>NUCLEOTIDE SEQUENCE</scope>
    <source>
        <strain evidence="5">CHK178-757</strain>
    </source>
</reference>
<dbReference type="PANTHER" id="PTHR43280:SF2">
    <property type="entry name" value="HTH-TYPE TRANSCRIPTIONAL REGULATOR EXSA"/>
    <property type="match status" value="1"/>
</dbReference>
<dbReference type="CDD" id="cd02208">
    <property type="entry name" value="cupin_RmlC-like"/>
    <property type="match status" value="1"/>
</dbReference>
<dbReference type="Pfam" id="PF12833">
    <property type="entry name" value="HTH_18"/>
    <property type="match status" value="1"/>
</dbReference>
<dbReference type="InterPro" id="IPR018062">
    <property type="entry name" value="HTH_AraC-typ_CS"/>
</dbReference>
<dbReference type="PROSITE" id="PS01124">
    <property type="entry name" value="HTH_ARAC_FAMILY_2"/>
    <property type="match status" value="1"/>
</dbReference>
<dbReference type="InterPro" id="IPR009057">
    <property type="entry name" value="Homeodomain-like_sf"/>
</dbReference>
<evidence type="ECO:0000313" key="5">
    <source>
        <dbReference type="EMBL" id="HIS48233.1"/>
    </source>
</evidence>
<evidence type="ECO:0000256" key="2">
    <source>
        <dbReference type="ARBA" id="ARBA00023125"/>
    </source>
</evidence>
<dbReference type="Proteomes" id="UP000823927">
    <property type="component" value="Unassembled WGS sequence"/>
</dbReference>
<dbReference type="Gene3D" id="1.10.10.60">
    <property type="entry name" value="Homeodomain-like"/>
    <property type="match status" value="2"/>
</dbReference>
<protein>
    <submittedName>
        <fullName evidence="5">Helix-turn-helix domain-containing protein</fullName>
    </submittedName>
</protein>
<dbReference type="InterPro" id="IPR018060">
    <property type="entry name" value="HTH_AraC"/>
</dbReference>
<gene>
    <name evidence="5" type="ORF">IAB46_11900</name>
</gene>
<reference evidence="5" key="1">
    <citation type="submission" date="2020-10" db="EMBL/GenBank/DDBJ databases">
        <authorList>
            <person name="Gilroy R."/>
        </authorList>
    </citation>
    <scope>NUCLEOTIDE SEQUENCE</scope>
    <source>
        <strain evidence="5">CHK178-757</strain>
    </source>
</reference>
<evidence type="ECO:0000256" key="1">
    <source>
        <dbReference type="ARBA" id="ARBA00023015"/>
    </source>
</evidence>
<dbReference type="PROSITE" id="PS00041">
    <property type="entry name" value="HTH_ARAC_FAMILY_1"/>
    <property type="match status" value="1"/>
</dbReference>
<sequence>MAIIQIPVDDRQKEKIVFHSDMLHYGLYLPGPKGYFYGDIPWHWHDEFEFGYILGGSMLYKTPRCEYILSEGDGIFVNSGTLHYLHPREPKNTASLCSQFIDQSFLSGALGSLIDLKYITPVLENNRLEVIPFFRQDPKSARILDQLLEAIELGRTRQPFFELRIRSLFSQIWEYVYAQAMDLKSQDNSAQVQENDRIKEMLKYMQDHYNDHLTVRQVAGCIPISERECFRLFKSCLGISPMEYLTAFRLQKARELLMNTQKSILDITLETGFCSSSYFGKIFRQHYNITPIQYRNMCRHQKA</sequence>
<dbReference type="PANTHER" id="PTHR43280">
    <property type="entry name" value="ARAC-FAMILY TRANSCRIPTIONAL REGULATOR"/>
    <property type="match status" value="1"/>
</dbReference>
<organism evidence="5 6">
    <name type="scientific">Candidatus Scybalocola faecigallinarum</name>
    <dbReference type="NCBI Taxonomy" id="2840941"/>
    <lineage>
        <taxon>Bacteria</taxon>
        <taxon>Bacillati</taxon>
        <taxon>Bacillota</taxon>
        <taxon>Clostridia</taxon>
        <taxon>Lachnospirales</taxon>
        <taxon>Lachnospiraceae</taxon>
        <taxon>Lachnospiraceae incertae sedis</taxon>
        <taxon>Candidatus Scybalocola (ex Gilroy et al. 2021)</taxon>
    </lineage>
</organism>
<keyword evidence="1" id="KW-0805">Transcription regulation</keyword>
<feature type="domain" description="HTH araC/xylS-type" evidence="4">
    <location>
        <begin position="199"/>
        <end position="297"/>
    </location>
</feature>
<dbReference type="SUPFAM" id="SSF51215">
    <property type="entry name" value="Regulatory protein AraC"/>
    <property type="match status" value="1"/>
</dbReference>
<name>A0A9D1F5W6_9FIRM</name>
<evidence type="ECO:0000256" key="3">
    <source>
        <dbReference type="ARBA" id="ARBA00023163"/>
    </source>
</evidence>
<proteinExistence type="predicted"/>
<dbReference type="SMART" id="SM00342">
    <property type="entry name" value="HTH_ARAC"/>
    <property type="match status" value="1"/>
</dbReference>
<dbReference type="GO" id="GO:0043565">
    <property type="term" value="F:sequence-specific DNA binding"/>
    <property type="evidence" value="ECO:0007669"/>
    <property type="project" value="InterPro"/>
</dbReference>
<accession>A0A9D1F5W6</accession>
<keyword evidence="3" id="KW-0804">Transcription</keyword>
<dbReference type="InterPro" id="IPR037923">
    <property type="entry name" value="HTH-like"/>
</dbReference>
<dbReference type="GO" id="GO:0003700">
    <property type="term" value="F:DNA-binding transcription factor activity"/>
    <property type="evidence" value="ECO:0007669"/>
    <property type="project" value="InterPro"/>
</dbReference>
<evidence type="ECO:0000313" key="6">
    <source>
        <dbReference type="Proteomes" id="UP000823927"/>
    </source>
</evidence>
<dbReference type="SUPFAM" id="SSF46689">
    <property type="entry name" value="Homeodomain-like"/>
    <property type="match status" value="2"/>
</dbReference>
<dbReference type="InterPro" id="IPR014710">
    <property type="entry name" value="RmlC-like_jellyroll"/>
</dbReference>
<keyword evidence="2" id="KW-0238">DNA-binding</keyword>
<dbReference type="InterPro" id="IPR003313">
    <property type="entry name" value="AraC-bd"/>
</dbReference>
<dbReference type="PRINTS" id="PR00032">
    <property type="entry name" value="HTHARAC"/>
</dbReference>
<dbReference type="AlphaFoldDB" id="A0A9D1F5W6"/>